<reference evidence="1" key="1">
    <citation type="submission" date="2021-04" db="EMBL/GenBank/DDBJ databases">
        <title>Dactylosporangium aurantiacum NRRL B-8018 full assembly.</title>
        <authorList>
            <person name="Hartkoorn R.C."/>
            <person name="Beaudoing E."/>
            <person name="Hot D."/>
        </authorList>
    </citation>
    <scope>NUCLEOTIDE SEQUENCE</scope>
    <source>
        <strain evidence="1">NRRL B-8018</strain>
    </source>
</reference>
<accession>A0A9Q9I9T9</accession>
<keyword evidence="2" id="KW-1185">Reference proteome</keyword>
<evidence type="ECO:0000313" key="2">
    <source>
        <dbReference type="Proteomes" id="UP001058003"/>
    </source>
</evidence>
<proteinExistence type="predicted"/>
<dbReference type="AlphaFoldDB" id="A0A9Q9I9T9"/>
<sequence length="62" mass="6647">MDAPITGPFDLARQNEYFGGWTQPVGDARTIVMAFPVEGWTHSAAVLLRQDSPGTVTGEVQG</sequence>
<dbReference type="RefSeq" id="WP_162189743.1">
    <property type="nucleotide sequence ID" value="NZ_CP073767.1"/>
</dbReference>
<protein>
    <submittedName>
        <fullName evidence="1">Uncharacterized protein</fullName>
    </submittedName>
</protein>
<gene>
    <name evidence="1" type="ORF">Daura_27155</name>
</gene>
<name>A0A9Q9I9T9_9ACTN</name>
<dbReference type="KEGG" id="daur:Daura_27155"/>
<dbReference type="EMBL" id="CP073767">
    <property type="protein sequence ID" value="UWZ50510.1"/>
    <property type="molecule type" value="Genomic_DNA"/>
</dbReference>
<dbReference type="Proteomes" id="UP001058003">
    <property type="component" value="Chromosome"/>
</dbReference>
<evidence type="ECO:0000313" key="1">
    <source>
        <dbReference type="EMBL" id="UWZ50510.1"/>
    </source>
</evidence>
<organism evidence="1 2">
    <name type="scientific">Dactylosporangium aurantiacum</name>
    <dbReference type="NCBI Taxonomy" id="35754"/>
    <lineage>
        <taxon>Bacteria</taxon>
        <taxon>Bacillati</taxon>
        <taxon>Actinomycetota</taxon>
        <taxon>Actinomycetes</taxon>
        <taxon>Micromonosporales</taxon>
        <taxon>Micromonosporaceae</taxon>
        <taxon>Dactylosporangium</taxon>
    </lineage>
</organism>